<organism evidence="1">
    <name type="scientific">marine metagenome</name>
    <dbReference type="NCBI Taxonomy" id="408172"/>
    <lineage>
        <taxon>unclassified sequences</taxon>
        <taxon>metagenomes</taxon>
        <taxon>ecological metagenomes</taxon>
    </lineage>
</organism>
<feature type="non-terminal residue" evidence="1">
    <location>
        <position position="61"/>
    </location>
</feature>
<evidence type="ECO:0000313" key="1">
    <source>
        <dbReference type="EMBL" id="SVD72874.1"/>
    </source>
</evidence>
<dbReference type="AlphaFoldDB" id="A0A382XPS3"/>
<dbReference type="EMBL" id="UINC01169372">
    <property type="protein sequence ID" value="SVD72874.1"/>
    <property type="molecule type" value="Genomic_DNA"/>
</dbReference>
<protein>
    <submittedName>
        <fullName evidence="1">Uncharacterized protein</fullName>
    </submittedName>
</protein>
<gene>
    <name evidence="1" type="ORF">METZ01_LOCUS425728</name>
</gene>
<reference evidence="1" key="1">
    <citation type="submission" date="2018-05" db="EMBL/GenBank/DDBJ databases">
        <authorList>
            <person name="Lanie J.A."/>
            <person name="Ng W.-L."/>
            <person name="Kazmierczak K.M."/>
            <person name="Andrzejewski T.M."/>
            <person name="Davidsen T.M."/>
            <person name="Wayne K.J."/>
            <person name="Tettelin H."/>
            <person name="Glass J.I."/>
            <person name="Rusch D."/>
            <person name="Podicherti R."/>
            <person name="Tsui H.-C.T."/>
            <person name="Winkler M.E."/>
        </authorList>
    </citation>
    <scope>NUCLEOTIDE SEQUENCE</scope>
</reference>
<sequence>MIALVIGLLATGAMLKVYVDSSRLYRFNEGLARIQENGRFATEFIRRDARMAGFWGCNHEA</sequence>
<name>A0A382XPS3_9ZZZZ</name>
<accession>A0A382XPS3</accession>
<proteinExistence type="predicted"/>